<dbReference type="AlphaFoldDB" id="A0A3B0RSD1"/>
<dbReference type="InterPro" id="IPR009057">
    <property type="entry name" value="Homeodomain-like_sf"/>
</dbReference>
<organism evidence="5">
    <name type="scientific">hydrothermal vent metagenome</name>
    <dbReference type="NCBI Taxonomy" id="652676"/>
    <lineage>
        <taxon>unclassified sequences</taxon>
        <taxon>metagenomes</taxon>
        <taxon>ecological metagenomes</taxon>
    </lineage>
</organism>
<accession>A0A3B0RSD1</accession>
<dbReference type="GO" id="GO:0000976">
    <property type="term" value="F:transcription cis-regulatory region binding"/>
    <property type="evidence" value="ECO:0007669"/>
    <property type="project" value="TreeGrafter"/>
</dbReference>
<dbReference type="PRINTS" id="PR00455">
    <property type="entry name" value="HTHTETR"/>
</dbReference>
<keyword evidence="1" id="KW-0805">Transcription regulation</keyword>
<dbReference type="InterPro" id="IPR001647">
    <property type="entry name" value="HTH_TetR"/>
</dbReference>
<evidence type="ECO:0000256" key="1">
    <source>
        <dbReference type="ARBA" id="ARBA00023015"/>
    </source>
</evidence>
<dbReference type="SUPFAM" id="SSF46689">
    <property type="entry name" value="Homeodomain-like"/>
    <property type="match status" value="1"/>
</dbReference>
<dbReference type="GO" id="GO:0003700">
    <property type="term" value="F:DNA-binding transcription factor activity"/>
    <property type="evidence" value="ECO:0007669"/>
    <property type="project" value="TreeGrafter"/>
</dbReference>
<feature type="domain" description="HTH tetR-type" evidence="4">
    <location>
        <begin position="8"/>
        <end position="68"/>
    </location>
</feature>
<dbReference type="Pfam" id="PF00440">
    <property type="entry name" value="TetR_N"/>
    <property type="match status" value="1"/>
</dbReference>
<protein>
    <submittedName>
        <fullName evidence="5">Transcriptional regulator, AcrR family</fullName>
    </submittedName>
</protein>
<dbReference type="EMBL" id="UOEE01000188">
    <property type="protein sequence ID" value="VAV94789.1"/>
    <property type="molecule type" value="Genomic_DNA"/>
</dbReference>
<evidence type="ECO:0000313" key="5">
    <source>
        <dbReference type="EMBL" id="VAV94789.1"/>
    </source>
</evidence>
<keyword evidence="2" id="KW-0238">DNA-binding</keyword>
<dbReference type="PANTHER" id="PTHR30055:SF234">
    <property type="entry name" value="HTH-TYPE TRANSCRIPTIONAL REGULATOR BETI"/>
    <property type="match status" value="1"/>
</dbReference>
<name>A0A3B0RSD1_9ZZZZ</name>
<evidence type="ECO:0000256" key="3">
    <source>
        <dbReference type="ARBA" id="ARBA00023163"/>
    </source>
</evidence>
<keyword evidence="3" id="KW-0804">Transcription</keyword>
<evidence type="ECO:0000256" key="2">
    <source>
        <dbReference type="ARBA" id="ARBA00023125"/>
    </source>
</evidence>
<dbReference type="PROSITE" id="PS50977">
    <property type="entry name" value="HTH_TETR_2"/>
    <property type="match status" value="1"/>
</dbReference>
<dbReference type="InterPro" id="IPR050109">
    <property type="entry name" value="HTH-type_TetR-like_transc_reg"/>
</dbReference>
<dbReference type="PANTHER" id="PTHR30055">
    <property type="entry name" value="HTH-TYPE TRANSCRIPTIONAL REGULATOR RUTR"/>
    <property type="match status" value="1"/>
</dbReference>
<sequence length="201" mass="22148">MRDDPAFSDKQTRVIEAAFGCFSAYGFKRTTMADIAKAAGMSRPALYLLFAGKRDIGRAIITEMKTASLQNAAAVLAEARPFSERLRDALHFRETAFLETIEGSRHGQELFETGMELAADILLDGEQRFSKILQKALRKAVRQGEIKLIPGKLSVPRLAEILIAGAHGQKTGAATARILRRRIDDFLELVLAGLLCEQDTL</sequence>
<dbReference type="Gene3D" id="1.10.357.10">
    <property type="entry name" value="Tetracycline Repressor, domain 2"/>
    <property type="match status" value="1"/>
</dbReference>
<evidence type="ECO:0000259" key="4">
    <source>
        <dbReference type="PROSITE" id="PS50977"/>
    </source>
</evidence>
<proteinExistence type="predicted"/>
<reference evidence="5" key="1">
    <citation type="submission" date="2018-06" db="EMBL/GenBank/DDBJ databases">
        <authorList>
            <person name="Zhirakovskaya E."/>
        </authorList>
    </citation>
    <scope>NUCLEOTIDE SEQUENCE</scope>
</reference>
<gene>
    <name evidence="5" type="ORF">MNBD_ALPHA06-636</name>
</gene>